<dbReference type="Proteomes" id="UP000005622">
    <property type="component" value="Unassembled WGS sequence"/>
</dbReference>
<evidence type="ECO:0000256" key="2">
    <source>
        <dbReference type="ARBA" id="ARBA00022490"/>
    </source>
</evidence>
<dbReference type="HOGENOM" id="CLU_035750_3_3_1"/>
<dbReference type="SUPFAM" id="SSF56235">
    <property type="entry name" value="N-terminal nucleophile aminohydrolases (Ntn hydrolases)"/>
    <property type="match status" value="1"/>
</dbReference>
<comment type="similarity">
    <text evidence="9">Belongs to the peptidase T1B family.</text>
</comment>
<dbReference type="GO" id="GO:0005737">
    <property type="term" value="C:cytoplasm"/>
    <property type="evidence" value="ECO:0007669"/>
    <property type="project" value="UniProtKB-SubCell"/>
</dbReference>
<name>H8ZFU7_NEMA1</name>
<dbReference type="GO" id="GO:0051603">
    <property type="term" value="P:proteolysis involved in protein catabolic process"/>
    <property type="evidence" value="ECO:0007669"/>
    <property type="project" value="InterPro"/>
</dbReference>
<evidence type="ECO:0000256" key="1">
    <source>
        <dbReference type="ARBA" id="ARBA00001198"/>
    </source>
</evidence>
<organism evidence="10">
    <name type="scientific">Nematocida ausubeli (strain ATCC PRA-371 / ERTm2)</name>
    <name type="common">Nematode killer fungus</name>
    <dbReference type="NCBI Taxonomy" id="1913371"/>
    <lineage>
        <taxon>Eukaryota</taxon>
        <taxon>Fungi</taxon>
        <taxon>Fungi incertae sedis</taxon>
        <taxon>Microsporidia</taxon>
        <taxon>Nematocida</taxon>
    </lineage>
</organism>
<dbReference type="InterPro" id="IPR001353">
    <property type="entry name" value="Proteasome_sua/b"/>
</dbReference>
<dbReference type="Pfam" id="PF00227">
    <property type="entry name" value="Proteasome"/>
    <property type="match status" value="1"/>
</dbReference>
<comment type="catalytic activity">
    <reaction evidence="1">
        <text>Cleavage of peptide bonds with very broad specificity.</text>
        <dbReference type="EC" id="3.4.25.1"/>
    </reaction>
</comment>
<keyword evidence="6 9" id="KW-0647">Proteasome</keyword>
<accession>H8ZFU7</accession>
<comment type="subunit">
    <text evidence="9">Component of the proteasome complex.</text>
</comment>
<evidence type="ECO:0000256" key="3">
    <source>
        <dbReference type="ARBA" id="ARBA00022670"/>
    </source>
</evidence>
<dbReference type="PANTHER" id="PTHR32194:SF4">
    <property type="entry name" value="PROTEASOME SUBUNIT BETA TYPE-7"/>
    <property type="match status" value="1"/>
</dbReference>
<dbReference type="CDD" id="cd03763">
    <property type="entry name" value="proteasome_beta_type_7"/>
    <property type="match status" value="1"/>
</dbReference>
<proteinExistence type="inferred from homology"/>
<dbReference type="GO" id="GO:0019774">
    <property type="term" value="C:proteasome core complex, beta-subunit complex"/>
    <property type="evidence" value="ECO:0007669"/>
    <property type="project" value="UniProtKB-ARBA"/>
</dbReference>
<dbReference type="InterPro" id="IPR016050">
    <property type="entry name" value="Proteasome_bsu_CS"/>
</dbReference>
<dbReference type="GO" id="GO:0005634">
    <property type="term" value="C:nucleus"/>
    <property type="evidence" value="ECO:0007669"/>
    <property type="project" value="UniProtKB-SubCell"/>
</dbReference>
<sequence length="286" mass="31307">MNMESVKGTIQEIERNIIASKMNSCEDGNSAENSAVVNSLKNTAGKCTKTGTTIVGVKGDTFVILAADTRSTNGPIIADKNISKIHYISDNISCCGAGTAADTRFTTKMAESALKRFNLKYNRIPALSYCVNILKRHLFSYQGHVSASLIVGGVDETGPGLFGVHPHGSVDTLPYTAQGSGSYAAIGVLETEWKKGMQESEAVELACNAIEAGIRNDLYSGSNIDICIIRQNETEVFQKEHRRGFKVIGKKQPREMKYTYPRESIKITKEEVFDLISVTNEMEVEY</sequence>
<comment type="function">
    <text evidence="9">Component of the proteasome, a multicatalytic proteinase complex which is characterized by its ability to cleave peptides with Arg, Phe, Tyr, Leu, and Glu adjacent to the leaving group at neutral or slightly basic pH. The proteasome has an ATP-dependent proteolytic activity.</text>
</comment>
<reference evidence="10" key="1">
    <citation type="submission" date="2011-03" db="EMBL/GenBank/DDBJ databases">
        <title>The Genome Sequence of Nematocida sp1 strain ERTm2.</title>
        <authorList>
            <consortium name="The Broad Institute Genome Sequencing Platform"/>
            <consortium name="The Broad Institute Genome Sequencing Center for Infectious Disease"/>
            <person name="Cuomo C."/>
            <person name="Troemel E."/>
            <person name="Young S.K."/>
            <person name="Zeng Q."/>
            <person name="Gargeya S."/>
            <person name="Fitzgerald M."/>
            <person name="Haas B."/>
            <person name="Abouelleil A."/>
            <person name="Alvarado L."/>
            <person name="Arachchi H.M."/>
            <person name="Berlin A."/>
            <person name="Brown A."/>
            <person name="Chapman S.B."/>
            <person name="Chen Z."/>
            <person name="Dunbar C."/>
            <person name="Freedman E."/>
            <person name="Gearin G."/>
            <person name="Gellesch M."/>
            <person name="Goldberg J."/>
            <person name="Griggs A."/>
            <person name="Gujja S."/>
            <person name="Heilman E.R."/>
            <person name="Heiman D."/>
            <person name="Howarth C."/>
            <person name="Larson L."/>
            <person name="Lui A."/>
            <person name="MacDonald P.J.P."/>
            <person name="Mehta T."/>
            <person name="Montmayeur A."/>
            <person name="Murphy C."/>
            <person name="Neiman D."/>
            <person name="Pearson M."/>
            <person name="Priest M."/>
            <person name="Roberts A."/>
            <person name="Saif S."/>
            <person name="Shea T."/>
            <person name="Shenoy N."/>
            <person name="Sisk P."/>
            <person name="Stolte C."/>
            <person name="Sykes S."/>
            <person name="White J."/>
            <person name="Yandava C."/>
            <person name="Wortman J."/>
            <person name="Nusbaum C."/>
            <person name="Birren B."/>
        </authorList>
    </citation>
    <scope>NUCLEOTIDE SEQUENCE</scope>
    <source>
        <strain evidence="10">ERTm2</strain>
    </source>
</reference>
<evidence type="ECO:0000256" key="8">
    <source>
        <dbReference type="PIRSR" id="PIRSR600243-1"/>
    </source>
</evidence>
<evidence type="ECO:0000256" key="4">
    <source>
        <dbReference type="ARBA" id="ARBA00022698"/>
    </source>
</evidence>
<dbReference type="AlphaFoldDB" id="H8ZFU7"/>
<evidence type="ECO:0000313" key="10">
    <source>
        <dbReference type="EMBL" id="EHY64499.1"/>
    </source>
</evidence>
<evidence type="ECO:0000256" key="9">
    <source>
        <dbReference type="RuleBase" id="RU004203"/>
    </source>
</evidence>
<evidence type="ECO:0000256" key="5">
    <source>
        <dbReference type="ARBA" id="ARBA00022801"/>
    </source>
</evidence>
<dbReference type="PRINTS" id="PR00141">
    <property type="entry name" value="PROTEASOME"/>
</dbReference>
<gene>
    <name evidence="10" type="ORF">NERG_02468</name>
</gene>
<keyword evidence="4" id="KW-0888">Threonine protease</keyword>
<dbReference type="GO" id="GO:0004298">
    <property type="term" value="F:threonine-type endopeptidase activity"/>
    <property type="evidence" value="ECO:0007669"/>
    <property type="project" value="UniProtKB-KW"/>
</dbReference>
<dbReference type="PROSITE" id="PS51476">
    <property type="entry name" value="PROTEASOME_BETA_2"/>
    <property type="match status" value="1"/>
</dbReference>
<dbReference type="InterPro" id="IPR000243">
    <property type="entry name" value="Pept_T1A_subB"/>
</dbReference>
<protein>
    <recommendedName>
        <fullName evidence="9">Proteasome subunit beta</fullName>
    </recommendedName>
</protein>
<dbReference type="PANTHER" id="PTHR32194">
    <property type="entry name" value="METALLOPROTEASE TLDD"/>
    <property type="match status" value="1"/>
</dbReference>
<dbReference type="InterPro" id="IPR023333">
    <property type="entry name" value="Proteasome_suB-type"/>
</dbReference>
<evidence type="ECO:0000256" key="6">
    <source>
        <dbReference type="ARBA" id="ARBA00022942"/>
    </source>
</evidence>
<keyword evidence="5" id="KW-0378">Hydrolase</keyword>
<comment type="subcellular location">
    <subcellularLocation>
        <location evidence="9">Cytoplasm</location>
    </subcellularLocation>
    <subcellularLocation>
        <location evidence="9">Nucleus</location>
    </subcellularLocation>
</comment>
<dbReference type="InterPro" id="IPR029055">
    <property type="entry name" value="Ntn_hydrolases_N"/>
</dbReference>
<keyword evidence="7 9" id="KW-0539">Nucleus</keyword>
<dbReference type="PROSITE" id="PS00854">
    <property type="entry name" value="PROTEASOME_BETA_1"/>
    <property type="match status" value="1"/>
</dbReference>
<evidence type="ECO:0000256" key="7">
    <source>
        <dbReference type="ARBA" id="ARBA00023242"/>
    </source>
</evidence>
<keyword evidence="3" id="KW-0645">Protease</keyword>
<dbReference type="STRING" id="944018.H8ZFU7"/>
<keyword evidence="2 9" id="KW-0963">Cytoplasm</keyword>
<dbReference type="EMBL" id="JH604641">
    <property type="protein sequence ID" value="EHY64499.1"/>
    <property type="molecule type" value="Genomic_DNA"/>
</dbReference>
<dbReference type="Gene3D" id="3.60.20.10">
    <property type="entry name" value="Glutamine Phosphoribosylpyrophosphate, subunit 1, domain 1"/>
    <property type="match status" value="1"/>
</dbReference>
<feature type="active site" description="Nucleophile" evidence="8">
    <location>
        <position position="52"/>
    </location>
</feature>